<dbReference type="PATRIC" id="fig|1318628.3.peg.409"/>
<gene>
    <name evidence="10" type="ORF">MARLIPOL_02060</name>
</gene>
<dbReference type="InterPro" id="IPR015500">
    <property type="entry name" value="Peptidase_S8_subtilisin-rel"/>
</dbReference>
<evidence type="ECO:0000256" key="4">
    <source>
        <dbReference type="ARBA" id="ARBA00022825"/>
    </source>
</evidence>
<feature type="active site" description="Charge relay system" evidence="5 6">
    <location>
        <position position="224"/>
    </location>
</feature>
<dbReference type="PRINTS" id="PR00723">
    <property type="entry name" value="SUBTILISIN"/>
</dbReference>
<evidence type="ECO:0000256" key="7">
    <source>
        <dbReference type="RuleBase" id="RU003355"/>
    </source>
</evidence>
<sequence>MINRMFPAVCLGVALVASSPVVHGGLLGLIAGSTEETTQQELQPGDVLPGRYILTLDPQLPELLGLADLQAGVESLLLAVGGGEILHLYSTALTGAAVELTEAQAELLSSLPGVLAVEPDRVVAANSEVQQGATWGLDRIDQQFLPLDELYRYPASAGAGTNVYIIDTGLRDSHVEFTGRVIEGRNFAANDTGLLGLGGLPLIGSLLNVGGETDPADTTDCNGHGTHVASTAVGSEYGVAKAASVAAVRVLDCSGAGSNADVIAGVDWVAENHQAPAVANMSLGGGNSDALDFAVKGAIQKGVTFVVAAGNSDADACSGSPNRVAEAITVGSTTREDQRSSFSNHGECVDLFAPGSDITAAWYQTDTETNTISGTSMASPHVAGVAALVLGGQGSLSPGQVGAAIQEMATANVLSGIKAGSPNLLLRAPQ</sequence>
<keyword evidence="3 6" id="KW-0378">Hydrolase</keyword>
<dbReference type="GO" id="GO:0006508">
    <property type="term" value="P:proteolysis"/>
    <property type="evidence" value="ECO:0007669"/>
    <property type="project" value="UniProtKB-KW"/>
</dbReference>
<comment type="similarity">
    <text evidence="1 6 7">Belongs to the peptidase S8 family.</text>
</comment>
<evidence type="ECO:0000256" key="5">
    <source>
        <dbReference type="PIRSR" id="PIRSR615500-1"/>
    </source>
</evidence>
<dbReference type="InterPro" id="IPR023828">
    <property type="entry name" value="Peptidase_S8_Ser-AS"/>
</dbReference>
<evidence type="ECO:0000313" key="10">
    <source>
        <dbReference type="EMBL" id="EON93850.1"/>
    </source>
</evidence>
<dbReference type="FunFam" id="3.40.50.200:FF:000014">
    <property type="entry name" value="Proteinase K"/>
    <property type="match status" value="1"/>
</dbReference>
<dbReference type="InterPro" id="IPR022398">
    <property type="entry name" value="Peptidase_S8_His-AS"/>
</dbReference>
<dbReference type="GO" id="GO:0004252">
    <property type="term" value="F:serine-type endopeptidase activity"/>
    <property type="evidence" value="ECO:0007669"/>
    <property type="project" value="UniProtKB-UniRule"/>
</dbReference>
<dbReference type="InterPro" id="IPR050131">
    <property type="entry name" value="Peptidase_S8_subtilisin-like"/>
</dbReference>
<dbReference type="Gene3D" id="3.30.70.80">
    <property type="entry name" value="Peptidase S8 propeptide/proteinase inhibitor I9"/>
    <property type="match status" value="1"/>
</dbReference>
<dbReference type="SUPFAM" id="SSF52743">
    <property type="entry name" value="Subtilisin-like"/>
    <property type="match status" value="1"/>
</dbReference>
<dbReference type="PROSITE" id="PS00136">
    <property type="entry name" value="SUBTILASE_ASP"/>
    <property type="match status" value="1"/>
</dbReference>
<dbReference type="PROSITE" id="PS00137">
    <property type="entry name" value="SUBTILASE_HIS"/>
    <property type="match status" value="1"/>
</dbReference>
<evidence type="ECO:0000256" key="2">
    <source>
        <dbReference type="ARBA" id="ARBA00022670"/>
    </source>
</evidence>
<dbReference type="Pfam" id="PF00082">
    <property type="entry name" value="Peptidase_S8"/>
    <property type="match status" value="1"/>
</dbReference>
<evidence type="ECO:0000256" key="6">
    <source>
        <dbReference type="PROSITE-ProRule" id="PRU01240"/>
    </source>
</evidence>
<dbReference type="PANTHER" id="PTHR43806">
    <property type="entry name" value="PEPTIDASE S8"/>
    <property type="match status" value="1"/>
</dbReference>
<protein>
    <submittedName>
        <fullName evidence="10">Peptidase S8 and S53, subtilisin, kexin, sedolisin</fullName>
    </submittedName>
</protein>
<dbReference type="Gene3D" id="3.40.50.200">
    <property type="entry name" value="Peptidase S8/S53 domain"/>
    <property type="match status" value="1"/>
</dbReference>
<dbReference type="AlphaFoldDB" id="R8B5G0"/>
<keyword evidence="2 6" id="KW-0645">Protease</keyword>
<feature type="active site" description="Charge relay system" evidence="5 6">
    <location>
        <position position="167"/>
    </location>
</feature>
<dbReference type="EMBL" id="ASAD01000004">
    <property type="protein sequence ID" value="EON93850.1"/>
    <property type="molecule type" value="Genomic_DNA"/>
</dbReference>
<evidence type="ECO:0000256" key="1">
    <source>
        <dbReference type="ARBA" id="ARBA00011073"/>
    </source>
</evidence>
<keyword evidence="11" id="KW-1185">Reference proteome</keyword>
<dbReference type="PANTHER" id="PTHR43806:SF11">
    <property type="entry name" value="CEREVISIN-RELATED"/>
    <property type="match status" value="1"/>
</dbReference>
<evidence type="ECO:0000313" key="11">
    <source>
        <dbReference type="Proteomes" id="UP000016540"/>
    </source>
</evidence>
<dbReference type="InterPro" id="IPR000209">
    <property type="entry name" value="Peptidase_S8/S53_dom"/>
</dbReference>
<dbReference type="InterPro" id="IPR037045">
    <property type="entry name" value="S8pro/Inhibitor_I9_sf"/>
</dbReference>
<name>R8B5G0_9GAMM</name>
<dbReference type="PROSITE" id="PS00138">
    <property type="entry name" value="SUBTILASE_SER"/>
    <property type="match status" value="1"/>
</dbReference>
<dbReference type="CDD" id="cd04077">
    <property type="entry name" value="Peptidases_S8_PCSK9_ProteinaseK_like"/>
    <property type="match status" value="1"/>
</dbReference>
<evidence type="ECO:0000256" key="3">
    <source>
        <dbReference type="ARBA" id="ARBA00022801"/>
    </source>
</evidence>
<dbReference type="InterPro" id="IPR034193">
    <property type="entry name" value="PCSK9_ProteinaseK-like"/>
</dbReference>
<keyword evidence="4 6" id="KW-0720">Serine protease</keyword>
<feature type="active site" description="Charge relay system" evidence="5 6">
    <location>
        <position position="376"/>
    </location>
</feature>
<feature type="domain" description="Inhibitor I9" evidence="9">
    <location>
        <begin position="82"/>
        <end position="123"/>
    </location>
</feature>
<dbReference type="eggNOG" id="COG1404">
    <property type="taxonomic scope" value="Bacteria"/>
</dbReference>
<dbReference type="RefSeq" id="WP_012136405.1">
    <property type="nucleotide sequence ID" value="NZ_KE007306.1"/>
</dbReference>
<dbReference type="STRING" id="1318628.MARLIPOL_02060"/>
<organism evidence="10 11">
    <name type="scientific">Marinobacter lipolyticus SM19</name>
    <dbReference type="NCBI Taxonomy" id="1318628"/>
    <lineage>
        <taxon>Bacteria</taxon>
        <taxon>Pseudomonadati</taxon>
        <taxon>Pseudomonadota</taxon>
        <taxon>Gammaproteobacteria</taxon>
        <taxon>Pseudomonadales</taxon>
        <taxon>Marinobacteraceae</taxon>
        <taxon>Marinobacter</taxon>
    </lineage>
</organism>
<feature type="domain" description="Peptidase S8/S53" evidence="8">
    <location>
        <begin position="158"/>
        <end position="412"/>
    </location>
</feature>
<evidence type="ECO:0000259" key="9">
    <source>
        <dbReference type="Pfam" id="PF05922"/>
    </source>
</evidence>
<dbReference type="Proteomes" id="UP000016540">
    <property type="component" value="Unassembled WGS sequence"/>
</dbReference>
<dbReference type="InterPro" id="IPR010259">
    <property type="entry name" value="S8pro/Inhibitor_I9"/>
</dbReference>
<dbReference type="InterPro" id="IPR036852">
    <property type="entry name" value="Peptidase_S8/S53_dom_sf"/>
</dbReference>
<dbReference type="Pfam" id="PF05922">
    <property type="entry name" value="Inhibitor_I9"/>
    <property type="match status" value="1"/>
</dbReference>
<evidence type="ECO:0000259" key="8">
    <source>
        <dbReference type="Pfam" id="PF00082"/>
    </source>
</evidence>
<dbReference type="GO" id="GO:0005615">
    <property type="term" value="C:extracellular space"/>
    <property type="evidence" value="ECO:0007669"/>
    <property type="project" value="TreeGrafter"/>
</dbReference>
<accession>R8B5G0</accession>
<dbReference type="HOGENOM" id="CLU_011263_1_7_6"/>
<dbReference type="PROSITE" id="PS51892">
    <property type="entry name" value="SUBTILASE"/>
    <property type="match status" value="1"/>
</dbReference>
<dbReference type="InterPro" id="IPR023827">
    <property type="entry name" value="Peptidase_S8_Asp-AS"/>
</dbReference>
<reference evidence="10 11" key="1">
    <citation type="journal article" date="2013" name="Genome Announc.">
        <title>Draft Genome Sequence of the Moderately Halophilic Bacterium Marinobacter lipolyticus Strain SM19.</title>
        <authorList>
            <person name="Papke R.T."/>
            <person name="de la Haba R.R."/>
            <person name="Infante-Dominguez C."/>
            <person name="Perez D."/>
            <person name="Sanchez-Porro C."/>
            <person name="Lapierre P."/>
            <person name="Ventosa A."/>
        </authorList>
    </citation>
    <scope>NUCLEOTIDE SEQUENCE [LARGE SCALE GENOMIC DNA]</scope>
    <source>
        <strain evidence="10 11">SM19</strain>
    </source>
</reference>
<comment type="caution">
    <text evidence="10">The sequence shown here is derived from an EMBL/GenBank/DDBJ whole genome shotgun (WGS) entry which is preliminary data.</text>
</comment>
<proteinExistence type="inferred from homology"/>